<comment type="caution">
    <text evidence="2">The sequence shown here is derived from an EMBL/GenBank/DDBJ whole genome shotgun (WGS) entry which is preliminary data.</text>
</comment>
<proteinExistence type="predicted"/>
<evidence type="ECO:0000256" key="1">
    <source>
        <dbReference type="SAM" id="SignalP"/>
    </source>
</evidence>
<protein>
    <submittedName>
        <fullName evidence="2">Uncharacterized protein</fullName>
    </submittedName>
</protein>
<keyword evidence="3" id="KW-1185">Reference proteome</keyword>
<dbReference type="PATRIC" id="fig|796944.3.peg.1927"/>
<name>G9WWA1_9FIRM</name>
<evidence type="ECO:0000313" key="3">
    <source>
        <dbReference type="Proteomes" id="UP000003527"/>
    </source>
</evidence>
<dbReference type="HOGENOM" id="CLU_927006_0_0_9"/>
<evidence type="ECO:0000313" key="2">
    <source>
        <dbReference type="EMBL" id="EHL10507.1"/>
    </source>
</evidence>
<feature type="chain" id="PRO_5003528028" evidence="1">
    <location>
        <begin position="27"/>
        <end position="300"/>
    </location>
</feature>
<dbReference type="AlphaFoldDB" id="G9WWA1"/>
<gene>
    <name evidence="2" type="ORF">HMPREF9624_01185</name>
</gene>
<dbReference type="RefSeq" id="WP_009536978.1">
    <property type="nucleotide sequence ID" value="NZ_JH414505.1"/>
</dbReference>
<organism evidence="2 3">
    <name type="scientific">Oribacterium asaccharolyticum ACB7</name>
    <dbReference type="NCBI Taxonomy" id="796944"/>
    <lineage>
        <taxon>Bacteria</taxon>
        <taxon>Bacillati</taxon>
        <taxon>Bacillota</taxon>
        <taxon>Clostridia</taxon>
        <taxon>Lachnospirales</taxon>
        <taxon>Lachnospiraceae</taxon>
        <taxon>Oribacterium</taxon>
    </lineage>
</organism>
<sequence>MKKIFLVTALAVATLSVNVLAMQAQAGVLGLKPSANQSVTQSSGNTTNAANTDVQNVQYDTTKYQYPAQQLKAEGKNFDKYNWRLFQRFDTGELMVQAWADGLNWRIREYADNTAAAARGSERIYAFDLREEVLPYYDCEYTINGMRRSSSENKLYFMRNDSGHMDIPVRMSVGVHVKPENCYPRGTRIVVPGAMNHNGSGEPFAVYQELYWNNASNGQTTNETVDDYNAKYGHPIEPVKLYYPSVNRALYVSGWCLDDVAKYMPIIDSVYLDDNPENNSHYTYLLHYKLRSLPGMEQDI</sequence>
<keyword evidence="1" id="KW-0732">Signal</keyword>
<dbReference type="Proteomes" id="UP000003527">
    <property type="component" value="Unassembled WGS sequence"/>
</dbReference>
<dbReference type="EMBL" id="AFZD01000019">
    <property type="protein sequence ID" value="EHL10507.1"/>
    <property type="molecule type" value="Genomic_DNA"/>
</dbReference>
<reference evidence="2 3" key="1">
    <citation type="submission" date="2011-08" db="EMBL/GenBank/DDBJ databases">
        <title>The Genome Sequence of Oribacterium sp. ACB7.</title>
        <authorList>
            <consortium name="The Broad Institute Genome Sequencing Platform"/>
            <person name="Earl A."/>
            <person name="Ward D."/>
            <person name="Feldgarden M."/>
            <person name="Gevers D."/>
            <person name="Sizova M."/>
            <person name="Hazen A."/>
            <person name="Epstein S."/>
            <person name="Young S.K."/>
            <person name="Zeng Q."/>
            <person name="Gargeya S."/>
            <person name="Fitzgerald M."/>
            <person name="Haas B."/>
            <person name="Abouelleil A."/>
            <person name="Alvarado L."/>
            <person name="Arachchi H.M."/>
            <person name="Berlin A."/>
            <person name="Brown A."/>
            <person name="Chapman S.B."/>
            <person name="Chen Z."/>
            <person name="Dunbar C."/>
            <person name="Freedman E."/>
            <person name="Gearin G."/>
            <person name="Gellesch M."/>
            <person name="Goldberg J."/>
            <person name="Griggs A."/>
            <person name="Gujja S."/>
            <person name="Heiman D."/>
            <person name="Howarth C."/>
            <person name="Larson L."/>
            <person name="Lui A."/>
            <person name="MacDonald P.J.P."/>
            <person name="Montmayeur A."/>
            <person name="Murphy C."/>
            <person name="Neiman D."/>
            <person name="Pearson M."/>
            <person name="Priest M."/>
            <person name="Roberts A."/>
            <person name="Saif S."/>
            <person name="Shea T."/>
            <person name="Shenoy N."/>
            <person name="Sisk P."/>
            <person name="Stolte C."/>
            <person name="Sykes S."/>
            <person name="Wortman J."/>
            <person name="Nusbaum C."/>
            <person name="Birren B."/>
        </authorList>
    </citation>
    <scope>NUCLEOTIDE SEQUENCE [LARGE SCALE GENOMIC DNA]</scope>
    <source>
        <strain evidence="2 3">ACB7</strain>
    </source>
</reference>
<accession>G9WWA1</accession>
<feature type="signal peptide" evidence="1">
    <location>
        <begin position="1"/>
        <end position="26"/>
    </location>
</feature>